<evidence type="ECO:0000313" key="2">
    <source>
        <dbReference type="EMBL" id="GLS25933.1"/>
    </source>
</evidence>
<gene>
    <name evidence="2" type="ORF">GCM10007877_16480</name>
</gene>
<evidence type="ECO:0000256" key="1">
    <source>
        <dbReference type="SAM" id="Phobius"/>
    </source>
</evidence>
<accession>A0AA37T646</accession>
<keyword evidence="1" id="KW-1133">Transmembrane helix</keyword>
<dbReference type="RefSeq" id="WP_232593295.1">
    <property type="nucleotide sequence ID" value="NZ_BSPD01000037.1"/>
</dbReference>
<evidence type="ECO:0000313" key="3">
    <source>
        <dbReference type="Proteomes" id="UP001156870"/>
    </source>
</evidence>
<keyword evidence="1" id="KW-0472">Membrane</keyword>
<dbReference type="AlphaFoldDB" id="A0AA37T646"/>
<reference evidence="2 3" key="1">
    <citation type="journal article" date="2014" name="Int. J. Syst. Evol. Microbiol.">
        <title>Complete genome sequence of Corynebacterium casei LMG S-19264T (=DSM 44701T), isolated from a smear-ripened cheese.</title>
        <authorList>
            <consortium name="US DOE Joint Genome Institute (JGI-PGF)"/>
            <person name="Walter F."/>
            <person name="Albersmeier A."/>
            <person name="Kalinowski J."/>
            <person name="Ruckert C."/>
        </authorList>
    </citation>
    <scope>NUCLEOTIDE SEQUENCE [LARGE SCALE GENOMIC DNA]</scope>
    <source>
        <strain evidence="2 3">NBRC 110095</strain>
    </source>
</reference>
<organism evidence="2 3">
    <name type="scientific">Marinibactrum halimedae</name>
    <dbReference type="NCBI Taxonomy" id="1444977"/>
    <lineage>
        <taxon>Bacteria</taxon>
        <taxon>Pseudomonadati</taxon>
        <taxon>Pseudomonadota</taxon>
        <taxon>Gammaproteobacteria</taxon>
        <taxon>Cellvibrionales</taxon>
        <taxon>Cellvibrionaceae</taxon>
        <taxon>Marinibactrum</taxon>
    </lineage>
</organism>
<dbReference type="Proteomes" id="UP001156870">
    <property type="component" value="Unassembled WGS sequence"/>
</dbReference>
<dbReference type="EMBL" id="BSPD01000037">
    <property type="protein sequence ID" value="GLS25933.1"/>
    <property type="molecule type" value="Genomic_DNA"/>
</dbReference>
<evidence type="ECO:0008006" key="4">
    <source>
        <dbReference type="Google" id="ProtNLM"/>
    </source>
</evidence>
<dbReference type="InterPro" id="IPR025498">
    <property type="entry name" value="DUF4389"/>
</dbReference>
<keyword evidence="1" id="KW-0812">Transmembrane</keyword>
<protein>
    <recommendedName>
        <fullName evidence="4">DUF4389 domain-containing protein</fullName>
    </recommendedName>
</protein>
<keyword evidence="3" id="KW-1185">Reference proteome</keyword>
<dbReference type="Pfam" id="PF14333">
    <property type="entry name" value="DUF4389"/>
    <property type="match status" value="1"/>
</dbReference>
<sequence length="113" mass="12919">MNTSTDSTIKHNLLSSKPWLRLIFMLLFLGILQIASIVISGVIALQFLFSLFTGKPSTTLTVFGGQLSQYIYQALAFLTYQSEQKPYPFDEWPEENVSSREKVPNWSLNNFLH</sequence>
<name>A0AA37T646_9GAMM</name>
<feature type="transmembrane region" description="Helical" evidence="1">
    <location>
        <begin position="22"/>
        <end position="49"/>
    </location>
</feature>
<comment type="caution">
    <text evidence="2">The sequence shown here is derived from an EMBL/GenBank/DDBJ whole genome shotgun (WGS) entry which is preliminary data.</text>
</comment>
<proteinExistence type="predicted"/>